<accession>A0A398D0I9</accession>
<dbReference type="AlphaFoldDB" id="A0A398D0I9"/>
<evidence type="ECO:0000256" key="1">
    <source>
        <dbReference type="PROSITE-ProRule" id="PRU00339"/>
    </source>
</evidence>
<keyword evidence="3" id="KW-1185">Reference proteome</keyword>
<reference evidence="2 3" key="1">
    <citation type="submission" date="2018-09" db="EMBL/GenBank/DDBJ databases">
        <title>Cohnella cavernae sp. nov., isolated from a karst cave.</title>
        <authorList>
            <person name="Zhu H."/>
        </authorList>
    </citation>
    <scope>NUCLEOTIDE SEQUENCE [LARGE SCALE GENOMIC DNA]</scope>
    <source>
        <strain evidence="2 3">K2E09-144</strain>
    </source>
</reference>
<proteinExistence type="predicted"/>
<keyword evidence="1" id="KW-0802">TPR repeat</keyword>
<dbReference type="SUPFAM" id="SSF48452">
    <property type="entry name" value="TPR-like"/>
    <property type="match status" value="1"/>
</dbReference>
<dbReference type="PROSITE" id="PS50005">
    <property type="entry name" value="TPR"/>
    <property type="match status" value="2"/>
</dbReference>
<name>A0A398D0I9_9BACL</name>
<dbReference type="RefSeq" id="WP_119147873.1">
    <property type="nucleotide sequence ID" value="NZ_JBHSOV010000005.1"/>
</dbReference>
<feature type="repeat" description="TPR" evidence="1">
    <location>
        <begin position="3"/>
        <end position="36"/>
    </location>
</feature>
<dbReference type="Gene3D" id="1.25.40.10">
    <property type="entry name" value="Tetratricopeptide repeat domain"/>
    <property type="match status" value="2"/>
</dbReference>
<organism evidence="2 3">
    <name type="scientific">Cohnella faecalis</name>
    <dbReference type="NCBI Taxonomy" id="2315694"/>
    <lineage>
        <taxon>Bacteria</taxon>
        <taxon>Bacillati</taxon>
        <taxon>Bacillota</taxon>
        <taxon>Bacilli</taxon>
        <taxon>Bacillales</taxon>
        <taxon>Paenibacillaceae</taxon>
        <taxon>Cohnella</taxon>
    </lineage>
</organism>
<dbReference type="InterPro" id="IPR019734">
    <property type="entry name" value="TPR_rpt"/>
</dbReference>
<evidence type="ECO:0000313" key="3">
    <source>
        <dbReference type="Proteomes" id="UP000266340"/>
    </source>
</evidence>
<protein>
    <submittedName>
        <fullName evidence="2">Uncharacterized protein</fullName>
    </submittedName>
</protein>
<sequence>MDGESYVRLAYDAIFKGDFEQAVCWFQQAMECEPSNAAYAYKASITCARSGKLALALEYAGRAVRLIPEDPQYSLHLRMLEAKDLTARAQAALAAMPAAPERAVPDLLQAVRLDPLSVEARVLLGIGHRMMGKHRDAVIAFRDALQLEPLHNEAARLLREAKAEWRNQLKRRFSNPTTNRNR</sequence>
<evidence type="ECO:0000313" key="2">
    <source>
        <dbReference type="EMBL" id="RIE04674.1"/>
    </source>
</evidence>
<comment type="caution">
    <text evidence="2">The sequence shown here is derived from an EMBL/GenBank/DDBJ whole genome shotgun (WGS) entry which is preliminary data.</text>
</comment>
<dbReference type="EMBL" id="QXJM01000023">
    <property type="protein sequence ID" value="RIE04674.1"/>
    <property type="molecule type" value="Genomic_DNA"/>
</dbReference>
<gene>
    <name evidence="2" type="ORF">D3H35_04080</name>
</gene>
<dbReference type="InterPro" id="IPR011990">
    <property type="entry name" value="TPR-like_helical_dom_sf"/>
</dbReference>
<dbReference type="OrthoDB" id="2658522at2"/>
<dbReference type="Proteomes" id="UP000266340">
    <property type="component" value="Unassembled WGS sequence"/>
</dbReference>
<dbReference type="SMART" id="SM00028">
    <property type="entry name" value="TPR"/>
    <property type="match status" value="3"/>
</dbReference>
<feature type="repeat" description="TPR" evidence="1">
    <location>
        <begin position="118"/>
        <end position="151"/>
    </location>
</feature>